<feature type="compositionally biased region" description="Basic and acidic residues" evidence="5">
    <location>
        <begin position="473"/>
        <end position="491"/>
    </location>
</feature>
<dbReference type="OrthoDB" id="10264544at2759"/>
<comment type="caution">
    <text evidence="8">The sequence shown here is derived from an EMBL/GenBank/DDBJ whole genome shotgun (WGS) entry which is preliminary data.</text>
</comment>
<dbReference type="Proteomes" id="UP000785679">
    <property type="component" value="Unassembled WGS sequence"/>
</dbReference>
<keyword evidence="3" id="KW-0508">mRNA splicing</keyword>
<reference evidence="8" key="1">
    <citation type="submission" date="2019-06" db="EMBL/GenBank/DDBJ databases">
        <authorList>
            <person name="Zheng W."/>
        </authorList>
    </citation>
    <scope>NUCLEOTIDE SEQUENCE</scope>
    <source>
        <strain evidence="8">QDHG01</strain>
    </source>
</reference>
<evidence type="ECO:0000256" key="2">
    <source>
        <dbReference type="ARBA" id="ARBA00022664"/>
    </source>
</evidence>
<name>A0A8J8NTY8_HALGN</name>
<dbReference type="PANTHER" id="PTHR14212">
    <property type="entry name" value="U4/U6-ASSOCIATED RNA SPLICING FACTOR-RELATED"/>
    <property type="match status" value="1"/>
</dbReference>
<dbReference type="Pfam" id="PF08572">
    <property type="entry name" value="PRP3"/>
    <property type="match status" value="1"/>
</dbReference>
<keyword evidence="9" id="KW-1185">Reference proteome</keyword>
<sequence>MSIRRPKLEFTRLGQSLGQQAQNTTSSSGVGSLNFRAPPAIQIKATIPPPAPKVEEKPEERPKAVFWDSQGRLLDDKGNILNLKQSTELKINQKNQLQTANNNRVKDLLKMKKYGEIKAMNQEMMLSKRKFFDPALDSKLNKRDRKKSGAFNFVQEGTFVKRGEILRKKQVIQEYEEKQKNAAAAESEESKQAEAQLRSAEVGSAAQESDGKIHLRKTGYLRAYDAVPDIEWWDAQFLPPQKGNTENGESIVPKRFPVEEINDEDIYLEKITHYVQHPKKLKNDFIEKIEKTVVPIHLTEKEKKKLRQQKRLDKEKDKQEKIKLGLLPTPPPKVKLSNYMKIMAKEAIADPSRVEQKVRSIVEQRLQTHLTRNQTNKLTRDQREAKMKRKHERDIAQNECRIAVFKVENLTQPHLKFKIDMNATQFHMGGFCLIADQTMAPDLPNLVIVEGGPRAIKRFKRLMLRRIDWNSKSKSKKVEGEEGNEEVKEEPPVDDQEEDEDKIKNSKDRKCFLIWEGVQKKKTFERWRIVDVRSENEAKRLLNDKGCEQFWNMAITFQPERAEGEEPESLEKVLA</sequence>
<dbReference type="InterPro" id="IPR027104">
    <property type="entry name" value="Prp3"/>
</dbReference>
<feature type="region of interest" description="Disordered" evidence="5">
    <location>
        <begin position="473"/>
        <end position="503"/>
    </location>
</feature>
<evidence type="ECO:0000313" key="9">
    <source>
        <dbReference type="Proteomes" id="UP000785679"/>
    </source>
</evidence>
<feature type="domain" description="Pre-mRNA-splicing factor 3" evidence="7">
    <location>
        <begin position="130"/>
        <end position="379"/>
    </location>
</feature>
<dbReference type="EMBL" id="RRYP01007206">
    <property type="protein sequence ID" value="TNV80669.1"/>
    <property type="molecule type" value="Genomic_DNA"/>
</dbReference>
<gene>
    <name evidence="8" type="ORF">FGO68_gene10507</name>
</gene>
<protein>
    <submittedName>
        <fullName evidence="8">Uncharacterized protein</fullName>
    </submittedName>
</protein>
<dbReference type="Pfam" id="PF06544">
    <property type="entry name" value="Prp3_C"/>
    <property type="match status" value="1"/>
</dbReference>
<feature type="compositionally biased region" description="Polar residues" evidence="5">
    <location>
        <begin position="13"/>
        <end position="31"/>
    </location>
</feature>
<feature type="domain" description="Small nuclear ribonucleoprotein Prp3 C-terminal" evidence="6">
    <location>
        <begin position="403"/>
        <end position="554"/>
    </location>
</feature>
<keyword evidence="2" id="KW-0507">mRNA processing</keyword>
<dbReference type="GO" id="GO:0000398">
    <property type="term" value="P:mRNA splicing, via spliceosome"/>
    <property type="evidence" value="ECO:0007669"/>
    <property type="project" value="InterPro"/>
</dbReference>
<dbReference type="PANTHER" id="PTHR14212:SF0">
    <property type="entry name" value="U4_U6 SMALL NUCLEAR RIBONUCLEOPROTEIN PRP3"/>
    <property type="match status" value="1"/>
</dbReference>
<evidence type="ECO:0000259" key="6">
    <source>
        <dbReference type="Pfam" id="PF06544"/>
    </source>
</evidence>
<feature type="region of interest" description="Disordered" evidence="5">
    <location>
        <begin position="1"/>
        <end position="35"/>
    </location>
</feature>
<accession>A0A8J8NTY8</accession>
<dbReference type="GO" id="GO:0046540">
    <property type="term" value="C:U4/U6 x U5 tri-snRNP complex"/>
    <property type="evidence" value="ECO:0007669"/>
    <property type="project" value="InterPro"/>
</dbReference>
<comment type="subcellular location">
    <subcellularLocation>
        <location evidence="1">Nucleus</location>
    </subcellularLocation>
</comment>
<keyword evidence="4" id="KW-0539">Nucleus</keyword>
<dbReference type="InterPro" id="IPR013881">
    <property type="entry name" value="Pre-mRNA_splic_Prp3_dom"/>
</dbReference>
<evidence type="ECO:0000259" key="7">
    <source>
        <dbReference type="Pfam" id="PF08572"/>
    </source>
</evidence>
<feature type="region of interest" description="Disordered" evidence="5">
    <location>
        <begin position="182"/>
        <end position="209"/>
    </location>
</feature>
<dbReference type="CDD" id="cd24162">
    <property type="entry name" value="Prp3_C"/>
    <property type="match status" value="1"/>
</dbReference>
<proteinExistence type="predicted"/>
<feature type="compositionally biased region" description="Basic and acidic residues" evidence="5">
    <location>
        <begin position="1"/>
        <end position="10"/>
    </location>
</feature>
<dbReference type="InterPro" id="IPR010541">
    <property type="entry name" value="Prp3_C"/>
</dbReference>
<evidence type="ECO:0000313" key="8">
    <source>
        <dbReference type="EMBL" id="TNV80669.1"/>
    </source>
</evidence>
<organism evidence="8 9">
    <name type="scientific">Halteria grandinella</name>
    <dbReference type="NCBI Taxonomy" id="5974"/>
    <lineage>
        <taxon>Eukaryota</taxon>
        <taxon>Sar</taxon>
        <taxon>Alveolata</taxon>
        <taxon>Ciliophora</taxon>
        <taxon>Intramacronucleata</taxon>
        <taxon>Spirotrichea</taxon>
        <taxon>Stichotrichia</taxon>
        <taxon>Sporadotrichida</taxon>
        <taxon>Halteriidae</taxon>
        <taxon>Halteria</taxon>
    </lineage>
</organism>
<evidence type="ECO:0000256" key="3">
    <source>
        <dbReference type="ARBA" id="ARBA00023187"/>
    </source>
</evidence>
<evidence type="ECO:0000256" key="4">
    <source>
        <dbReference type="ARBA" id="ARBA00023242"/>
    </source>
</evidence>
<evidence type="ECO:0000256" key="1">
    <source>
        <dbReference type="ARBA" id="ARBA00004123"/>
    </source>
</evidence>
<dbReference type="AlphaFoldDB" id="A0A8J8NTY8"/>
<evidence type="ECO:0000256" key="5">
    <source>
        <dbReference type="SAM" id="MobiDB-lite"/>
    </source>
</evidence>